<comment type="caution">
    <text evidence="4">The sequence shown here is derived from an EMBL/GenBank/DDBJ whole genome shotgun (WGS) entry which is preliminary data.</text>
</comment>
<evidence type="ECO:0000313" key="4">
    <source>
        <dbReference type="EMBL" id="HJC33318.1"/>
    </source>
</evidence>
<feature type="domain" description="Transposase IS204/IS1001/IS1096/IS1165 zinc-finger" evidence="3">
    <location>
        <begin position="40"/>
        <end position="83"/>
    </location>
</feature>
<dbReference type="InterPro" id="IPR002560">
    <property type="entry name" value="Transposase_DDE"/>
</dbReference>
<reference evidence="4" key="1">
    <citation type="journal article" date="2021" name="PeerJ">
        <title>Extensive microbial diversity within the chicken gut microbiome revealed by metagenomics and culture.</title>
        <authorList>
            <person name="Gilroy R."/>
            <person name="Ravi A."/>
            <person name="Getino M."/>
            <person name="Pursley I."/>
            <person name="Horton D.L."/>
            <person name="Alikhan N.F."/>
            <person name="Baker D."/>
            <person name="Gharbi K."/>
            <person name="Hall N."/>
            <person name="Watson M."/>
            <person name="Adriaenssens E.M."/>
            <person name="Foster-Nyarko E."/>
            <person name="Jarju S."/>
            <person name="Secka A."/>
            <person name="Antonio M."/>
            <person name="Oren A."/>
            <person name="Chaudhuri R.R."/>
            <person name="La Ragione R."/>
            <person name="Hildebrand F."/>
            <person name="Pallen M.J."/>
        </authorList>
    </citation>
    <scope>NUCLEOTIDE SEQUENCE</scope>
    <source>
        <strain evidence="4">ChiW19-954</strain>
    </source>
</reference>
<dbReference type="InterPro" id="IPR029261">
    <property type="entry name" value="Transposase_Znf"/>
</dbReference>
<evidence type="ECO:0000256" key="1">
    <source>
        <dbReference type="SAM" id="MobiDB-lite"/>
    </source>
</evidence>
<reference evidence="4" key="2">
    <citation type="submission" date="2021-04" db="EMBL/GenBank/DDBJ databases">
        <authorList>
            <person name="Gilroy R."/>
        </authorList>
    </citation>
    <scope>NUCLEOTIDE SEQUENCE</scope>
    <source>
        <strain evidence="4">ChiW19-954</strain>
    </source>
</reference>
<gene>
    <name evidence="4" type="ORF">H9758_01835</name>
</gene>
<dbReference type="Proteomes" id="UP000823890">
    <property type="component" value="Unassembled WGS sequence"/>
</dbReference>
<name>A0A9D2NMF3_9FIRM</name>
<organism evidence="4 5">
    <name type="scientific">Candidatus Mediterraneibacter faecipullorum</name>
    <dbReference type="NCBI Taxonomy" id="2838670"/>
    <lineage>
        <taxon>Bacteria</taxon>
        <taxon>Bacillati</taxon>
        <taxon>Bacillota</taxon>
        <taxon>Clostridia</taxon>
        <taxon>Lachnospirales</taxon>
        <taxon>Lachnospiraceae</taxon>
        <taxon>Mediterraneibacter</taxon>
    </lineage>
</organism>
<sequence length="288" mass="32306">MCTETSLDLRHFYPTDLEIAEICQTDHEIQIKIIAHSKDCICPKCGAISTHRHGTYERKVQDLPVLGKTTWLLINAYEYQCDNPDCEVTTFSETVNGFLSHYSRMTERCADFICTLAMETSCEGCSRICKAMNLKVSGDTVIRLLTKRYTLQEAAKCGSVIGVDDFAFKKRHTYGTIIVDEATHTPAAILDGRDGSAFKEWLSHNKQVKAVTRDRSSAYASAIQEILPDALQIADRFHLHQNLLEVIRNTVNAVVPVNIKIPTGHSEDPPLSTESMDEERKKNVLHCG</sequence>
<dbReference type="PANTHER" id="PTHR33498:SF1">
    <property type="entry name" value="TRANSPOSASE FOR INSERTION SEQUENCE ELEMENT IS1557"/>
    <property type="match status" value="1"/>
</dbReference>
<evidence type="ECO:0000313" key="5">
    <source>
        <dbReference type="Proteomes" id="UP000823890"/>
    </source>
</evidence>
<dbReference type="AlphaFoldDB" id="A0A9D2NMF3"/>
<evidence type="ECO:0000259" key="2">
    <source>
        <dbReference type="Pfam" id="PF01610"/>
    </source>
</evidence>
<evidence type="ECO:0000259" key="3">
    <source>
        <dbReference type="Pfam" id="PF14690"/>
    </source>
</evidence>
<dbReference type="Pfam" id="PF01610">
    <property type="entry name" value="DDE_Tnp_ISL3"/>
    <property type="match status" value="1"/>
</dbReference>
<dbReference type="InterPro" id="IPR047951">
    <property type="entry name" value="Transpos_ISL3"/>
</dbReference>
<dbReference type="Pfam" id="PF14690">
    <property type="entry name" value="Zn_ribbon_ISL3"/>
    <property type="match status" value="1"/>
</dbReference>
<feature type="region of interest" description="Disordered" evidence="1">
    <location>
        <begin position="262"/>
        <end position="288"/>
    </location>
</feature>
<accession>A0A9D2NMF3</accession>
<proteinExistence type="predicted"/>
<dbReference type="PANTHER" id="PTHR33498">
    <property type="entry name" value="TRANSPOSASE FOR INSERTION SEQUENCE ELEMENT IS1557"/>
    <property type="match status" value="1"/>
</dbReference>
<feature type="domain" description="Transposase IS204/IS1001/IS1096/IS1165 DDE" evidence="2">
    <location>
        <begin position="161"/>
        <end position="249"/>
    </location>
</feature>
<protein>
    <submittedName>
        <fullName evidence="4">Transposase</fullName>
    </submittedName>
</protein>
<dbReference type="EMBL" id="DWWO01000017">
    <property type="protein sequence ID" value="HJC33318.1"/>
    <property type="molecule type" value="Genomic_DNA"/>
</dbReference>